<reference evidence="1" key="1">
    <citation type="submission" date="2022-06" db="EMBL/GenBank/DDBJ databases">
        <title>Phylogenomic reconstructions and comparative analyses of Kickxellomycotina fungi.</title>
        <authorList>
            <person name="Reynolds N.K."/>
            <person name="Stajich J.E."/>
            <person name="Barry K."/>
            <person name="Grigoriev I.V."/>
            <person name="Crous P."/>
            <person name="Smith M.E."/>
        </authorList>
    </citation>
    <scope>NUCLEOTIDE SEQUENCE</scope>
    <source>
        <strain evidence="1">RSA 2271</strain>
    </source>
</reference>
<organism evidence="1 2">
    <name type="scientific">Spiromyces aspiralis</name>
    <dbReference type="NCBI Taxonomy" id="68401"/>
    <lineage>
        <taxon>Eukaryota</taxon>
        <taxon>Fungi</taxon>
        <taxon>Fungi incertae sedis</taxon>
        <taxon>Zoopagomycota</taxon>
        <taxon>Kickxellomycotina</taxon>
        <taxon>Kickxellomycetes</taxon>
        <taxon>Kickxellales</taxon>
        <taxon>Kickxellaceae</taxon>
        <taxon>Spiromyces</taxon>
    </lineage>
</organism>
<keyword evidence="2" id="KW-1185">Reference proteome</keyword>
<dbReference type="EMBL" id="JAMZIH010005079">
    <property type="protein sequence ID" value="KAJ1676072.1"/>
    <property type="molecule type" value="Genomic_DNA"/>
</dbReference>
<proteinExistence type="predicted"/>
<feature type="non-terminal residue" evidence="1">
    <location>
        <position position="1"/>
    </location>
</feature>
<name>A0ACC1HHV8_9FUNG</name>
<sequence length="99" mass="10213">PQPHAAVLPEDDGLDLSSAGPLLLLLPPLNESNSDGDAHTAAGDLHDTPFALVTQPTQQAAAAPATTAAAAAPRRMYSSVPLPSICDKLLYQYQPVESA</sequence>
<gene>
    <name evidence="1" type="ORF">EV182_008939</name>
</gene>
<accession>A0ACC1HHV8</accession>
<dbReference type="Proteomes" id="UP001145114">
    <property type="component" value="Unassembled WGS sequence"/>
</dbReference>
<protein>
    <submittedName>
        <fullName evidence="1">Uncharacterized protein</fullName>
    </submittedName>
</protein>
<feature type="non-terminal residue" evidence="1">
    <location>
        <position position="99"/>
    </location>
</feature>
<evidence type="ECO:0000313" key="2">
    <source>
        <dbReference type="Proteomes" id="UP001145114"/>
    </source>
</evidence>
<evidence type="ECO:0000313" key="1">
    <source>
        <dbReference type="EMBL" id="KAJ1676072.1"/>
    </source>
</evidence>
<comment type="caution">
    <text evidence="1">The sequence shown here is derived from an EMBL/GenBank/DDBJ whole genome shotgun (WGS) entry which is preliminary data.</text>
</comment>